<sequence length="366" mass="40528">MLYFNQTRAAILSKIILLLFTASIKADCIDTENYCSPLEYDSYCNSTMYRGSFSIRGDFLYWQPVATGMAYALTRTNLDLPFGPFGPGLVPDNLSLQNVDVDYGPGYRIGARYTLFENEWDIDGEYTRFENSGSDSVLAGNGTLIDTLWDAISSINTTQASADLTIGIKAANICMGRTISLWDCFSMRPNFGVQWYESNSKEKIEYIGTTLILDVPFDSRSDIELFCNTKAVGLVAGLDAFWKLPCNFGLFGNAKYGISRSRFSTGQNQLVFITGQDDVSLTSSTSFRAMIQNFHLKGGLNWNTPLNLVNCCMNLDIYVAYEMSVYLQAIQITRVLSLGTGFSDANTTNIGNVAFHGLTTGIKVSF</sequence>
<dbReference type="Proteomes" id="UP000031552">
    <property type="component" value="Unassembled WGS sequence"/>
</dbReference>
<proteinExistence type="predicted"/>
<reference evidence="2" key="2">
    <citation type="submission" date="2014-09" db="EMBL/GenBank/DDBJ databases">
        <title>Criblamydia sequanensis harbors a mega-plasmid encoding arsenite resistance.</title>
        <authorList>
            <person name="Bertelli C."/>
            <person name="Goesmann A."/>
            <person name="Greub G."/>
        </authorList>
    </citation>
    <scope>NUCLEOTIDE SEQUENCE [LARGE SCALE GENOMIC DNA]</scope>
    <source>
        <strain evidence="2">CRIB-18</strain>
    </source>
</reference>
<reference evidence="2" key="1">
    <citation type="submission" date="2013-12" db="EMBL/GenBank/DDBJ databases">
        <authorList>
            <person name="Linke B."/>
        </authorList>
    </citation>
    <scope>NUCLEOTIDE SEQUENCE [LARGE SCALE GENOMIC DNA]</scope>
    <source>
        <strain evidence="2">CRIB-18</strain>
    </source>
</reference>
<feature type="chain" id="PRO_5001853688" description="Secreted protein" evidence="1">
    <location>
        <begin position="27"/>
        <end position="366"/>
    </location>
</feature>
<gene>
    <name evidence="2" type="ORF">CSEC_2462</name>
</gene>
<dbReference type="AlphaFoldDB" id="A0A090D3E9"/>
<dbReference type="eggNOG" id="COG3468">
    <property type="taxonomic scope" value="Bacteria"/>
</dbReference>
<name>A0A090D3E9_9BACT</name>
<dbReference type="EMBL" id="CCEJ010000019">
    <property type="protein sequence ID" value="CDR35264.1"/>
    <property type="molecule type" value="Genomic_DNA"/>
</dbReference>
<evidence type="ECO:0000313" key="3">
    <source>
        <dbReference type="Proteomes" id="UP000031552"/>
    </source>
</evidence>
<accession>A0A090D3E9</accession>
<evidence type="ECO:0000256" key="1">
    <source>
        <dbReference type="SAM" id="SignalP"/>
    </source>
</evidence>
<dbReference type="Pfam" id="PF05150">
    <property type="entry name" value="Legionella_OMP"/>
    <property type="match status" value="1"/>
</dbReference>
<feature type="signal peptide" evidence="1">
    <location>
        <begin position="1"/>
        <end position="26"/>
    </location>
</feature>
<keyword evidence="1" id="KW-0732">Signal</keyword>
<organism evidence="2 3">
    <name type="scientific">Candidatus Criblamydia sequanensis CRIB-18</name>
    <dbReference type="NCBI Taxonomy" id="1437425"/>
    <lineage>
        <taxon>Bacteria</taxon>
        <taxon>Pseudomonadati</taxon>
        <taxon>Chlamydiota</taxon>
        <taxon>Chlamydiia</taxon>
        <taxon>Parachlamydiales</taxon>
        <taxon>Candidatus Criblamydiaceae</taxon>
        <taxon>Candidatus Criblamydia</taxon>
    </lineage>
</organism>
<protein>
    <recommendedName>
        <fullName evidence="4">Secreted protein</fullName>
    </recommendedName>
</protein>
<keyword evidence="3" id="KW-1185">Reference proteome</keyword>
<comment type="caution">
    <text evidence="2">The sequence shown here is derived from an EMBL/GenBank/DDBJ whole genome shotgun (WGS) entry which is preliminary data.</text>
</comment>
<evidence type="ECO:0008006" key="4">
    <source>
        <dbReference type="Google" id="ProtNLM"/>
    </source>
</evidence>
<dbReference type="InterPro" id="IPR007825">
    <property type="entry name" value="Major_OMP_Legionella"/>
</dbReference>
<evidence type="ECO:0000313" key="2">
    <source>
        <dbReference type="EMBL" id="CDR35264.1"/>
    </source>
</evidence>